<keyword evidence="3" id="KW-1185">Reference proteome</keyword>
<feature type="region of interest" description="Disordered" evidence="1">
    <location>
        <begin position="181"/>
        <end position="200"/>
    </location>
</feature>
<dbReference type="Pfam" id="PF04640">
    <property type="entry name" value="PLATZ"/>
    <property type="match status" value="1"/>
</dbReference>
<dbReference type="Proteomes" id="UP001202328">
    <property type="component" value="Unassembled WGS sequence"/>
</dbReference>
<protein>
    <recommendedName>
        <fullName evidence="4">B box-type domain-containing protein</fullName>
    </recommendedName>
</protein>
<accession>A0AAD4TFM2</accession>
<evidence type="ECO:0000313" key="2">
    <source>
        <dbReference type="EMBL" id="KAI3954685.1"/>
    </source>
</evidence>
<dbReference type="PANTHER" id="PTHR31065">
    <property type="entry name" value="PLATZ TRANSCRIPTION FACTOR FAMILY PROTEIN"/>
    <property type="match status" value="1"/>
</dbReference>
<name>A0AAD4TFM2_9MAGN</name>
<dbReference type="EMBL" id="JAJJMB010001902">
    <property type="protein sequence ID" value="KAI3954685.1"/>
    <property type="molecule type" value="Genomic_DNA"/>
</dbReference>
<dbReference type="PANTHER" id="PTHR31065:SF41">
    <property type="entry name" value="PLATZ TRANSCRIPTION FACTOR FAMILY PROTEIN"/>
    <property type="match status" value="1"/>
</dbReference>
<dbReference type="AlphaFoldDB" id="A0AAD4TFM2"/>
<feature type="compositionally biased region" description="Acidic residues" evidence="1">
    <location>
        <begin position="187"/>
        <end position="199"/>
    </location>
</feature>
<reference evidence="2" key="1">
    <citation type="submission" date="2022-04" db="EMBL/GenBank/DDBJ databases">
        <title>A functionally conserved STORR gene fusion in Papaver species that diverged 16.8 million years ago.</title>
        <authorList>
            <person name="Catania T."/>
        </authorList>
    </citation>
    <scope>NUCLEOTIDE SEQUENCE</scope>
    <source>
        <strain evidence="2">S-188037</strain>
    </source>
</reference>
<proteinExistence type="predicted"/>
<evidence type="ECO:0000256" key="1">
    <source>
        <dbReference type="SAM" id="MobiDB-lite"/>
    </source>
</evidence>
<dbReference type="InterPro" id="IPR006734">
    <property type="entry name" value="PLATZ"/>
</dbReference>
<evidence type="ECO:0008006" key="4">
    <source>
        <dbReference type="Google" id="ProtNLM"/>
    </source>
</evidence>
<comment type="caution">
    <text evidence="2">The sequence shown here is derived from an EMBL/GenBank/DDBJ whole genome shotgun (WGS) entry which is preliminary data.</text>
</comment>
<gene>
    <name evidence="2" type="ORF">MKW98_019816</name>
</gene>
<organism evidence="2 3">
    <name type="scientific">Papaver atlanticum</name>
    <dbReference type="NCBI Taxonomy" id="357466"/>
    <lineage>
        <taxon>Eukaryota</taxon>
        <taxon>Viridiplantae</taxon>
        <taxon>Streptophyta</taxon>
        <taxon>Embryophyta</taxon>
        <taxon>Tracheophyta</taxon>
        <taxon>Spermatophyta</taxon>
        <taxon>Magnoliopsida</taxon>
        <taxon>Ranunculales</taxon>
        <taxon>Papaveraceae</taxon>
        <taxon>Papaveroideae</taxon>
        <taxon>Papaver</taxon>
    </lineage>
</organism>
<evidence type="ECO:0000313" key="3">
    <source>
        <dbReference type="Proteomes" id="UP001202328"/>
    </source>
</evidence>
<sequence length="225" mass="26072">MVGGFGIYMKNTRTNDFDEWMKEFLKSEFFGTCLVHKDIKKNDLNRFCIDCRKCICQHCIFSSSSPHYRHRNLQVRRYVYQNVVRFDNMHKYVNCSKIQQYTLNGAKAIFLNIRVQVKPSKPSNNGAYCKVCDRYLVDIENQYCCIACKISDCGDISHEKSSLSYPVDQFNEISEDLNQGDLNQGDLNEDSSVDTDSSSEDYLVGLKPKKKIHKRKGIPVRAPLY</sequence>
<dbReference type="SUPFAM" id="SSF57845">
    <property type="entry name" value="B-box zinc-binding domain"/>
    <property type="match status" value="1"/>
</dbReference>